<keyword evidence="10" id="KW-1185">Reference proteome</keyword>
<evidence type="ECO:0000313" key="9">
    <source>
        <dbReference type="EMBL" id="OAH09468.1"/>
    </source>
</evidence>
<feature type="transmembrane region" description="Helical" evidence="7">
    <location>
        <begin position="54"/>
        <end position="73"/>
    </location>
</feature>
<evidence type="ECO:0000256" key="4">
    <source>
        <dbReference type="ARBA" id="ARBA00022840"/>
    </source>
</evidence>
<dbReference type="GO" id="GO:0016887">
    <property type="term" value="F:ATP hydrolysis activity"/>
    <property type="evidence" value="ECO:0007669"/>
    <property type="project" value="InterPro"/>
</dbReference>
<dbReference type="SUPFAM" id="SSF90123">
    <property type="entry name" value="ABC transporter transmembrane region"/>
    <property type="match status" value="1"/>
</dbReference>
<keyword evidence="6 7" id="KW-0472">Membrane</keyword>
<dbReference type="EMBL" id="LOHS01000200">
    <property type="protein sequence ID" value="OAH09468.1"/>
    <property type="molecule type" value="Genomic_DNA"/>
</dbReference>
<dbReference type="OrthoDB" id="9806127at2"/>
<protein>
    <submittedName>
        <fullName evidence="9">Putative ABC transporter ATP-binding protein</fullName>
    </submittedName>
</protein>
<dbReference type="InterPro" id="IPR039421">
    <property type="entry name" value="Type_1_exporter"/>
</dbReference>
<feature type="transmembrane region" description="Helical" evidence="7">
    <location>
        <begin position="28"/>
        <end position="45"/>
    </location>
</feature>
<dbReference type="STRING" id="1716141.STSP_73200"/>
<organism evidence="9 10">
    <name type="scientific">Streptomyces jeddahensis</name>
    <dbReference type="NCBI Taxonomy" id="1716141"/>
    <lineage>
        <taxon>Bacteria</taxon>
        <taxon>Bacillati</taxon>
        <taxon>Actinomycetota</taxon>
        <taxon>Actinomycetes</taxon>
        <taxon>Kitasatosporales</taxon>
        <taxon>Streptomycetaceae</taxon>
        <taxon>Streptomyces</taxon>
    </lineage>
</organism>
<proteinExistence type="predicted"/>
<evidence type="ECO:0000256" key="6">
    <source>
        <dbReference type="ARBA" id="ARBA00023136"/>
    </source>
</evidence>
<dbReference type="GO" id="GO:0005886">
    <property type="term" value="C:plasma membrane"/>
    <property type="evidence" value="ECO:0007669"/>
    <property type="project" value="UniProtKB-SubCell"/>
</dbReference>
<feature type="transmembrane region" description="Helical" evidence="7">
    <location>
        <begin position="251"/>
        <end position="270"/>
    </location>
</feature>
<feature type="transmembrane region" description="Helical" evidence="7">
    <location>
        <begin position="150"/>
        <end position="177"/>
    </location>
</feature>
<sequence length="605" mass="65189">MTRRLITLWARLLHLCWRLEPRLTAAALLVRILDTVVFVAIALAVREVIDRAEAGLAAAAMWAAIGLACLRLADFSTFTLALNLRILVVEKVGLTEIQDGILRDVTDIHTLDHLEDPQFLGRVTIVRGATWQIMDSAWAALESVMLALRLALGLALLGSASPWLLLLLPCAALPLWTDARARAHETRSTQEAAGDVRLQRELHENLTRPGPGKEIRVTGTGRDLIRLQAEADERATAAVVRGAVPAAAWRLAGWLAFCAGFGGLLSLLLLQAGSGRATLGEAVLGITVATSLSHEVAYTVQRSTTAAGAQRVIEPLLWLREYAAGYRARAATWTKRPAPDRLLDGITLDNVTFGYAGSARPALDGVSVHIPAGSVVAVVGEYGSGKTTLVKLLCSFHEPQQGEVQVEGVDLRGIDPAHWRARTSAAFQDFGRYRTTVRESIAFGDLQQSDGQGQSEDKAVARAVAAADAERLIARLPEGLDTRLGAEDGGTELSEGQWQKLALARASMRETPLLLVLDEPTASLDAPSEHAIFERYMARARELAQSTGAVTVIVSHRFSTVAGADLILVLHEGRLVEAGPHAELVRANGRYAELFTIAEKSYTSI</sequence>
<keyword evidence="5 7" id="KW-1133">Transmembrane helix</keyword>
<reference evidence="9 10" key="1">
    <citation type="submission" date="2015-12" db="EMBL/GenBank/DDBJ databases">
        <title>Genome sequence of Streptomyces sp. G25.</title>
        <authorList>
            <person name="Poehlein A."/>
            <person name="Roettig A."/>
            <person name="Hiessl S."/>
            <person name="Hauschild P."/>
            <person name="Schauer J."/>
            <person name="Madkour M.H."/>
            <person name="Al-Ansari A.M."/>
            <person name="Almakishah N.H."/>
            <person name="Steinbuechel A."/>
            <person name="Daniel R."/>
        </authorList>
    </citation>
    <scope>NUCLEOTIDE SEQUENCE [LARGE SCALE GENOMIC DNA]</scope>
    <source>
        <strain evidence="10">G25(2015)</strain>
    </source>
</reference>
<dbReference type="Pfam" id="PF00005">
    <property type="entry name" value="ABC_tran"/>
    <property type="match status" value="1"/>
</dbReference>
<keyword evidence="2 7" id="KW-0812">Transmembrane</keyword>
<dbReference type="InterPro" id="IPR003439">
    <property type="entry name" value="ABC_transporter-like_ATP-bd"/>
</dbReference>
<name>A0A177HH23_9ACTN</name>
<evidence type="ECO:0000313" key="10">
    <source>
        <dbReference type="Proteomes" id="UP000077381"/>
    </source>
</evidence>
<evidence type="ECO:0000256" key="1">
    <source>
        <dbReference type="ARBA" id="ARBA00004651"/>
    </source>
</evidence>
<keyword evidence="3" id="KW-0547">Nucleotide-binding</keyword>
<dbReference type="SUPFAM" id="SSF52540">
    <property type="entry name" value="P-loop containing nucleoside triphosphate hydrolases"/>
    <property type="match status" value="1"/>
</dbReference>
<dbReference type="PANTHER" id="PTHR24221:SF654">
    <property type="entry name" value="ATP-BINDING CASSETTE SUB-FAMILY B MEMBER 6"/>
    <property type="match status" value="1"/>
</dbReference>
<feature type="domain" description="ABC transporter" evidence="8">
    <location>
        <begin position="346"/>
        <end position="597"/>
    </location>
</feature>
<dbReference type="RefSeq" id="WP_067285384.1">
    <property type="nucleotide sequence ID" value="NZ_LOHS01000200.1"/>
</dbReference>
<dbReference type="GO" id="GO:0034040">
    <property type="term" value="F:ATPase-coupled lipid transmembrane transporter activity"/>
    <property type="evidence" value="ECO:0007669"/>
    <property type="project" value="TreeGrafter"/>
</dbReference>
<dbReference type="SMART" id="SM00382">
    <property type="entry name" value="AAA"/>
    <property type="match status" value="1"/>
</dbReference>
<dbReference type="InterPro" id="IPR027417">
    <property type="entry name" value="P-loop_NTPase"/>
</dbReference>
<evidence type="ECO:0000256" key="3">
    <source>
        <dbReference type="ARBA" id="ARBA00022741"/>
    </source>
</evidence>
<dbReference type="InterPro" id="IPR036640">
    <property type="entry name" value="ABC1_TM_sf"/>
</dbReference>
<dbReference type="AlphaFoldDB" id="A0A177HH23"/>
<evidence type="ECO:0000256" key="2">
    <source>
        <dbReference type="ARBA" id="ARBA00022692"/>
    </source>
</evidence>
<accession>A0A177HH23</accession>
<keyword evidence="4 9" id="KW-0067">ATP-binding</keyword>
<dbReference type="Gene3D" id="3.40.50.300">
    <property type="entry name" value="P-loop containing nucleotide triphosphate hydrolases"/>
    <property type="match status" value="1"/>
</dbReference>
<dbReference type="GO" id="GO:0005524">
    <property type="term" value="F:ATP binding"/>
    <property type="evidence" value="ECO:0007669"/>
    <property type="project" value="UniProtKB-KW"/>
</dbReference>
<comment type="caution">
    <text evidence="9">The sequence shown here is derived from an EMBL/GenBank/DDBJ whole genome shotgun (WGS) entry which is preliminary data.</text>
</comment>
<evidence type="ECO:0000259" key="8">
    <source>
        <dbReference type="PROSITE" id="PS50893"/>
    </source>
</evidence>
<dbReference type="PATRIC" id="fig|1716141.3.peg.7758"/>
<dbReference type="PANTHER" id="PTHR24221">
    <property type="entry name" value="ATP-BINDING CASSETTE SUB-FAMILY B"/>
    <property type="match status" value="1"/>
</dbReference>
<evidence type="ECO:0000256" key="5">
    <source>
        <dbReference type="ARBA" id="ARBA00022989"/>
    </source>
</evidence>
<dbReference type="Proteomes" id="UP000077381">
    <property type="component" value="Unassembled WGS sequence"/>
</dbReference>
<gene>
    <name evidence="9" type="ORF">STSP_73200</name>
</gene>
<dbReference type="PROSITE" id="PS50893">
    <property type="entry name" value="ABC_TRANSPORTER_2"/>
    <property type="match status" value="1"/>
</dbReference>
<comment type="subcellular location">
    <subcellularLocation>
        <location evidence="1">Cell membrane</location>
        <topology evidence="1">Multi-pass membrane protein</topology>
    </subcellularLocation>
</comment>
<evidence type="ECO:0000256" key="7">
    <source>
        <dbReference type="SAM" id="Phobius"/>
    </source>
</evidence>
<dbReference type="InterPro" id="IPR003593">
    <property type="entry name" value="AAA+_ATPase"/>
</dbReference>